<dbReference type="Pfam" id="PF13011">
    <property type="entry name" value="LZ_Tnp_IS481"/>
    <property type="match status" value="1"/>
</dbReference>
<dbReference type="InterPro" id="IPR009057">
    <property type="entry name" value="Homeodomain-like_sf"/>
</dbReference>
<comment type="caution">
    <text evidence="2">The sequence shown here is derived from an EMBL/GenBank/DDBJ whole genome shotgun (WGS) entry which is preliminary data.</text>
</comment>
<dbReference type="EMBL" id="JANTHX010000011">
    <property type="protein sequence ID" value="MCS0500755.1"/>
    <property type="molecule type" value="Genomic_DNA"/>
</dbReference>
<dbReference type="InterPro" id="IPR024967">
    <property type="entry name" value="DNA-bd_IS481-type"/>
</dbReference>
<proteinExistence type="predicted"/>
<name>A0ABT1ZJJ6_9MICO</name>
<evidence type="ECO:0000313" key="2">
    <source>
        <dbReference type="EMBL" id="MCS0500755.1"/>
    </source>
</evidence>
<evidence type="ECO:0000313" key="3">
    <source>
        <dbReference type="Proteomes" id="UP001205337"/>
    </source>
</evidence>
<sequence length="117" mass="13511">MTHANAPFTPEGRARLARLVVDEGWSVRRAAERFQCSPATASRWAARYRAGLPLTDRSSRPHRSPSRSSQRLERRIVALRFTRRWGPHRISYHLGVPRSTVGRILARYRMPLLTHVD</sequence>
<protein>
    <submittedName>
        <fullName evidence="2">Helix-turn-helix domain-containing protein</fullName>
    </submittedName>
</protein>
<reference evidence="2 3" key="1">
    <citation type="submission" date="2022-08" db="EMBL/GenBank/DDBJ databases">
        <authorList>
            <person name="Li F."/>
        </authorList>
    </citation>
    <scope>NUCLEOTIDE SEQUENCE [LARGE SCALE GENOMIC DNA]</scope>
    <source>
        <strain evidence="2 3">10F1B-8-1</strain>
    </source>
</reference>
<dbReference type="RefSeq" id="WP_258799978.1">
    <property type="nucleotide sequence ID" value="NZ_JANTHX010000011.1"/>
</dbReference>
<feature type="non-terminal residue" evidence="2">
    <location>
        <position position="117"/>
    </location>
</feature>
<evidence type="ECO:0000259" key="1">
    <source>
        <dbReference type="Pfam" id="PF13011"/>
    </source>
</evidence>
<dbReference type="SUPFAM" id="SSF46689">
    <property type="entry name" value="Homeodomain-like"/>
    <property type="match status" value="1"/>
</dbReference>
<gene>
    <name evidence="2" type="ORF">NUH29_14480</name>
</gene>
<accession>A0ABT1ZJJ6</accession>
<dbReference type="Proteomes" id="UP001205337">
    <property type="component" value="Unassembled WGS sequence"/>
</dbReference>
<organism evidence="2 3">
    <name type="scientific">Protaetiibacter mangrovi</name>
    <dbReference type="NCBI Taxonomy" id="2970926"/>
    <lineage>
        <taxon>Bacteria</taxon>
        <taxon>Bacillati</taxon>
        <taxon>Actinomycetota</taxon>
        <taxon>Actinomycetes</taxon>
        <taxon>Micrococcales</taxon>
        <taxon>Microbacteriaceae</taxon>
        <taxon>Protaetiibacter</taxon>
    </lineage>
</organism>
<dbReference type="InterPro" id="IPR036388">
    <property type="entry name" value="WH-like_DNA-bd_sf"/>
</dbReference>
<dbReference type="Gene3D" id="1.10.10.10">
    <property type="entry name" value="Winged helix-like DNA-binding domain superfamily/Winged helix DNA-binding domain"/>
    <property type="match status" value="1"/>
</dbReference>
<keyword evidence="3" id="KW-1185">Reference proteome</keyword>
<feature type="domain" description="DNA-binding" evidence="1">
    <location>
        <begin position="3"/>
        <end position="67"/>
    </location>
</feature>